<feature type="transmembrane region" description="Helical" evidence="1">
    <location>
        <begin position="223"/>
        <end position="247"/>
    </location>
</feature>
<keyword evidence="1" id="KW-0812">Transmembrane</keyword>
<keyword evidence="1" id="KW-0472">Membrane</keyword>
<dbReference type="GeneID" id="24424898"/>
<dbReference type="OrthoDB" id="10250354at2759"/>
<evidence type="ECO:0000313" key="2">
    <source>
        <dbReference type="EMBL" id="CTQ40862.1"/>
    </source>
</evidence>
<dbReference type="RefSeq" id="XP_012648873.1">
    <property type="nucleotide sequence ID" value="XM_012793419.1"/>
</dbReference>
<feature type="transmembrane region" description="Helical" evidence="1">
    <location>
        <begin position="185"/>
        <end position="203"/>
    </location>
</feature>
<gene>
    <name evidence="2" type="ORF">BMR1_03g01315</name>
</gene>
<name>A0A0K3AMT5_BABMR</name>
<protein>
    <submittedName>
        <fullName evidence="2">DnaJ protein, putative</fullName>
    </submittedName>
</protein>
<dbReference type="Proteomes" id="UP000002899">
    <property type="component" value="Chromosome III"/>
</dbReference>
<evidence type="ECO:0000256" key="1">
    <source>
        <dbReference type="SAM" id="Phobius"/>
    </source>
</evidence>
<accession>A0A0K3AMT5</accession>
<reference evidence="2 3" key="1">
    <citation type="journal article" date="2012" name="Nucleic Acids Res.">
        <title>Sequencing of the smallest Apicomplexan genome from the human pathogen Babesia microti.</title>
        <authorList>
            <person name="Cornillot E."/>
            <person name="Hadj-Kaddour K."/>
            <person name="Dassouli A."/>
            <person name="Noel B."/>
            <person name="Ranwez V."/>
            <person name="Vacherie B."/>
            <person name="Augagneur Y."/>
            <person name="Bres V."/>
            <person name="Duclos A."/>
            <person name="Randazzo S."/>
            <person name="Carcy B."/>
            <person name="Debierre-Grockiego F."/>
            <person name="Delbecq S."/>
            <person name="Moubri-Menage K."/>
            <person name="Shams-Eldin H."/>
            <person name="Usmani-Brown S."/>
            <person name="Bringaud F."/>
            <person name="Wincker P."/>
            <person name="Vivares C.P."/>
            <person name="Schwarz R.T."/>
            <person name="Schetters T.P."/>
            <person name="Krause P.J."/>
            <person name="Gorenflot A."/>
            <person name="Berry V."/>
            <person name="Barbe V."/>
            <person name="Ben Mamoun C."/>
        </authorList>
    </citation>
    <scope>NUCLEOTIDE SEQUENCE [LARGE SCALE GENOMIC DNA]</scope>
    <source>
        <strain evidence="2 3">RI</strain>
    </source>
</reference>
<dbReference type="VEuPathDB" id="PiroplasmaDB:BMR1_03g01315"/>
<keyword evidence="3" id="KW-1185">Reference proteome</keyword>
<dbReference type="KEGG" id="bmic:BMR1_03g01315"/>
<reference evidence="2 3" key="2">
    <citation type="journal article" date="2013" name="PLoS ONE">
        <title>Whole genome mapping and re-organization of the nuclear and mitochondrial genomes of Babesia microti isolates.</title>
        <authorList>
            <person name="Cornillot E."/>
            <person name="Dassouli A."/>
            <person name="Garg A."/>
            <person name="Pachikara N."/>
            <person name="Randazzo S."/>
            <person name="Depoix D."/>
            <person name="Carcy B."/>
            <person name="Delbecq S."/>
            <person name="Frutos R."/>
            <person name="Silva J.C."/>
            <person name="Sutton R."/>
            <person name="Krause P.J."/>
            <person name="Mamoun C.B."/>
        </authorList>
    </citation>
    <scope>NUCLEOTIDE SEQUENCE [LARGE SCALE GENOMIC DNA]</scope>
    <source>
        <strain evidence="2 3">RI</strain>
    </source>
</reference>
<proteinExistence type="predicted"/>
<organism evidence="2 3">
    <name type="scientific">Babesia microti (strain RI)</name>
    <dbReference type="NCBI Taxonomy" id="1133968"/>
    <lineage>
        <taxon>Eukaryota</taxon>
        <taxon>Sar</taxon>
        <taxon>Alveolata</taxon>
        <taxon>Apicomplexa</taxon>
        <taxon>Aconoidasida</taxon>
        <taxon>Piroplasmida</taxon>
        <taxon>Babesiidae</taxon>
        <taxon>Babesia</taxon>
    </lineage>
</organism>
<feature type="transmembrane region" description="Helical" evidence="1">
    <location>
        <begin position="60"/>
        <end position="78"/>
    </location>
</feature>
<feature type="transmembrane region" description="Helical" evidence="1">
    <location>
        <begin position="30"/>
        <end position="48"/>
    </location>
</feature>
<sequence length="355" mass="40842">MDDCGWSISFNAKNALQYGDSDASGFPMRFSQILLHCFIGSVMTRFTLCPPFATNNFKKYVGITICGMVSSFLLWMELDVGKTLYDDLKLTPRASKPEIDFVYARFIANEGIDHVTAEKARYAHSILTDDKSREYYSKYGDLFNDDSTDSIILNAITLAFSRQMIVYSIGYFFTYSKYLKFSRQLFFIYNILAFGLVLELRLVKGNGSFSGTHLFEGILRFQIIELIHSIFPSIFTLCCMISCLVFVDDQQEIISMMKGSMSTEKVLLDKISQLESINNSKMESPHDYSEQIVEDVKNLVETMNDSQKGSFERILKHIAGSRRVKLPKRQIWYKSGPIYIFLWALVYVFWQSLSH</sequence>
<keyword evidence="1" id="KW-1133">Transmembrane helix</keyword>
<feature type="transmembrane region" description="Helical" evidence="1">
    <location>
        <begin position="151"/>
        <end position="173"/>
    </location>
</feature>
<feature type="transmembrane region" description="Helical" evidence="1">
    <location>
        <begin position="331"/>
        <end position="350"/>
    </location>
</feature>
<evidence type="ECO:0000313" key="3">
    <source>
        <dbReference type="Proteomes" id="UP000002899"/>
    </source>
</evidence>
<dbReference type="AlphaFoldDB" id="A0A0K3AMT5"/>
<reference evidence="2 3" key="3">
    <citation type="journal article" date="2016" name="Sci. Rep.">
        <title>Genome-wide diversity and gene expression profiling of Babesia microti isolates identify polymorphic genes that mediate host-pathogen interactions.</title>
        <authorList>
            <person name="Silva J.C."/>
            <person name="Cornillot E."/>
            <person name="McCracken C."/>
            <person name="Usmani-Brown S."/>
            <person name="Dwivedi A."/>
            <person name="Ifeonu O.O."/>
            <person name="Crabtree J."/>
            <person name="Gotia H.T."/>
            <person name="Virji A.Z."/>
            <person name="Reynes C."/>
            <person name="Colinge J."/>
            <person name="Kumar V."/>
            <person name="Lawres L."/>
            <person name="Pazzi J.E."/>
            <person name="Pablo J.V."/>
            <person name="Hung C."/>
            <person name="Brancato J."/>
            <person name="Kumari P."/>
            <person name="Orvis J."/>
            <person name="Tretina K."/>
            <person name="Chibucos M."/>
            <person name="Ott S."/>
            <person name="Sadzewicz L."/>
            <person name="Sengamalay N."/>
            <person name="Shetty A.C."/>
            <person name="Su Q."/>
            <person name="Tallon L."/>
            <person name="Fraser C.M."/>
            <person name="Frutos R."/>
            <person name="Molina D.M."/>
            <person name="Krause P.J."/>
            <person name="Ben Mamoun C."/>
        </authorList>
    </citation>
    <scope>NUCLEOTIDE SEQUENCE [LARGE SCALE GENOMIC DNA]</scope>
    <source>
        <strain evidence="2 3">RI</strain>
    </source>
</reference>
<dbReference type="OMA" id="MNEVERQ"/>
<dbReference type="EMBL" id="LN871598">
    <property type="protein sequence ID" value="CTQ40862.1"/>
    <property type="molecule type" value="Genomic_DNA"/>
</dbReference>